<dbReference type="InterPro" id="IPR036249">
    <property type="entry name" value="Thioredoxin-like_sf"/>
</dbReference>
<evidence type="ECO:0000256" key="3">
    <source>
        <dbReference type="ARBA" id="ARBA00022723"/>
    </source>
</evidence>
<evidence type="ECO:0000313" key="9">
    <source>
        <dbReference type="Proteomes" id="UP000501982"/>
    </source>
</evidence>
<evidence type="ECO:0000256" key="6">
    <source>
        <dbReference type="SAM" id="Coils"/>
    </source>
</evidence>
<organism evidence="8 9">
    <name type="scientific">Parabacteroides distasonis</name>
    <dbReference type="NCBI Taxonomy" id="823"/>
    <lineage>
        <taxon>Bacteria</taxon>
        <taxon>Pseudomonadati</taxon>
        <taxon>Bacteroidota</taxon>
        <taxon>Bacteroidia</taxon>
        <taxon>Bacteroidales</taxon>
        <taxon>Tannerellaceae</taxon>
        <taxon>Parabacteroides</taxon>
    </lineage>
</organism>
<dbReference type="InterPro" id="IPR041921">
    <property type="entry name" value="NuoE_N"/>
</dbReference>
<dbReference type="Gene3D" id="3.30.70.20">
    <property type="match status" value="1"/>
</dbReference>
<name>A0A7L5EDM4_PARDI</name>
<keyword evidence="4" id="KW-0408">Iron</keyword>
<dbReference type="GO" id="GO:0046872">
    <property type="term" value="F:metal ion binding"/>
    <property type="evidence" value="ECO:0007669"/>
    <property type="project" value="UniProtKB-KW"/>
</dbReference>
<dbReference type="PANTHER" id="PTHR43578:SF3">
    <property type="entry name" value="NADH-QUINONE OXIDOREDUCTASE SUBUNIT F"/>
    <property type="match status" value="1"/>
</dbReference>
<dbReference type="Gene3D" id="3.40.50.11540">
    <property type="entry name" value="NADH-ubiquinone oxidoreductase 51kDa subunit"/>
    <property type="match status" value="1"/>
</dbReference>
<comment type="similarity">
    <text evidence="1">Belongs to the complex I 51 kDa subunit family.</text>
</comment>
<dbReference type="SUPFAM" id="SSF142984">
    <property type="entry name" value="Nqo1 middle domain-like"/>
    <property type="match status" value="1"/>
</dbReference>
<dbReference type="SUPFAM" id="SSF54862">
    <property type="entry name" value="4Fe-4S ferredoxins"/>
    <property type="match status" value="1"/>
</dbReference>
<protein>
    <submittedName>
        <fullName evidence="8">4Fe-4S dicluster domain-containing protein</fullName>
    </submittedName>
</protein>
<dbReference type="EMBL" id="CP051672">
    <property type="protein sequence ID" value="QJE29291.1"/>
    <property type="molecule type" value="Genomic_DNA"/>
</dbReference>
<dbReference type="CDD" id="cd03064">
    <property type="entry name" value="TRX_Fd_NuoE"/>
    <property type="match status" value="1"/>
</dbReference>
<dbReference type="SUPFAM" id="SSF52833">
    <property type="entry name" value="Thioredoxin-like"/>
    <property type="match status" value="2"/>
</dbReference>
<keyword evidence="5" id="KW-0411">Iron-sulfur</keyword>
<evidence type="ECO:0000256" key="1">
    <source>
        <dbReference type="ARBA" id="ARBA00007523"/>
    </source>
</evidence>
<dbReference type="InterPro" id="IPR037207">
    <property type="entry name" value="Nuop51_4Fe4S-bd_sf"/>
</dbReference>
<dbReference type="Gene3D" id="3.10.20.600">
    <property type="match status" value="1"/>
</dbReference>
<reference evidence="8 9" key="1">
    <citation type="submission" date="2020-04" db="EMBL/GenBank/DDBJ databases">
        <title>Complete Genomes and Methylome analysis of CBBP consortium that reverse antibiotic-induced susceptibility to vancomycin-resistant Enterococcus faecium infection.</title>
        <authorList>
            <person name="Fomenkov A."/>
            <person name="Zhang Z."/>
            <person name="Pamer E."/>
            <person name="Roberts R.J."/>
        </authorList>
    </citation>
    <scope>NUCLEOTIDE SEQUENCE [LARGE SCALE GENOMIC DNA]</scope>
    <source>
        <strain evidence="9">CBBP</strain>
    </source>
</reference>
<dbReference type="SMART" id="SM00928">
    <property type="entry name" value="NADH_4Fe-4S"/>
    <property type="match status" value="1"/>
</dbReference>
<dbReference type="PROSITE" id="PS00198">
    <property type="entry name" value="4FE4S_FER_1"/>
    <property type="match status" value="1"/>
</dbReference>
<dbReference type="PROSITE" id="PS51379">
    <property type="entry name" value="4FE4S_FER_2"/>
    <property type="match status" value="2"/>
</dbReference>
<dbReference type="Pfam" id="PF12838">
    <property type="entry name" value="Fer4_7"/>
    <property type="match status" value="1"/>
</dbReference>
<dbReference type="Pfam" id="PF10589">
    <property type="entry name" value="NADH_4Fe-4S"/>
    <property type="match status" value="1"/>
</dbReference>
<keyword evidence="2" id="KW-0004">4Fe-4S</keyword>
<dbReference type="InterPro" id="IPR017900">
    <property type="entry name" value="4Fe4S_Fe_S_CS"/>
</dbReference>
<dbReference type="Pfam" id="PF01257">
    <property type="entry name" value="2Fe-2S_thioredx"/>
    <property type="match status" value="1"/>
</dbReference>
<dbReference type="Proteomes" id="UP000501982">
    <property type="component" value="Chromosome"/>
</dbReference>
<dbReference type="FunFam" id="1.20.1440.230:FF:000001">
    <property type="entry name" value="Mitochondrial NADH dehydrogenase flavoprotein 1"/>
    <property type="match status" value="1"/>
</dbReference>
<dbReference type="Gene3D" id="1.10.10.1590">
    <property type="entry name" value="NADH-quinone oxidoreductase subunit E"/>
    <property type="match status" value="1"/>
</dbReference>
<proteinExistence type="inferred from homology"/>
<dbReference type="Gene3D" id="1.20.1440.230">
    <property type="entry name" value="NADH-ubiquinone oxidoreductase 51kDa subunit, iron-sulphur binding domain"/>
    <property type="match status" value="1"/>
</dbReference>
<evidence type="ECO:0000256" key="4">
    <source>
        <dbReference type="ARBA" id="ARBA00023004"/>
    </source>
</evidence>
<dbReference type="CDD" id="cd02980">
    <property type="entry name" value="TRX_Fd_family"/>
    <property type="match status" value="1"/>
</dbReference>
<evidence type="ECO:0000259" key="7">
    <source>
        <dbReference type="PROSITE" id="PS51379"/>
    </source>
</evidence>
<accession>A0A7L5EDM4</accession>
<dbReference type="Pfam" id="PF01512">
    <property type="entry name" value="Complex1_51K"/>
    <property type="match status" value="1"/>
</dbReference>
<dbReference type="RefSeq" id="WP_170105860.1">
    <property type="nucleotide sequence ID" value="NZ_CP051672.1"/>
</dbReference>
<evidence type="ECO:0000313" key="8">
    <source>
        <dbReference type="EMBL" id="QJE29291.1"/>
    </source>
</evidence>
<dbReference type="InterPro" id="IPR042128">
    <property type="entry name" value="NuoE_dom"/>
</dbReference>
<dbReference type="InterPro" id="IPR037225">
    <property type="entry name" value="Nuo51_FMN-bd_sf"/>
</dbReference>
<gene>
    <name evidence="8" type="ORF">HHO38_13665</name>
</gene>
<dbReference type="PANTHER" id="PTHR43578">
    <property type="entry name" value="NADH-QUINONE OXIDOREDUCTASE SUBUNIT F"/>
    <property type="match status" value="1"/>
</dbReference>
<dbReference type="AlphaFoldDB" id="A0A7L5EDM4"/>
<sequence length="796" mass="88041">MACDNCKNNGIRTKEAMTARVDAIIDRIGTSRRDIIPLLQALQDEFSYLPSDALLRVYERTEIDRAQLISVSTFYSQFRHVPYGKHIIKVCTGTACHVKGANNVYDAFRRELKMEEDRITTADQEYSIEKIACLGCCALAPVVQIDEKIYGHVQPGRVNEVLDEFRIYNQEHEREEEGNATRQIVGEIRLGMENCCQASGTSEIYQAVIKASDELGIEVNIKPVSCVGACNQVPLIDVAHPDGSIERYPNVRPEEIKEILLHHFQPASRLRRLKNSILNHIDMFHTDTTWDNILWKSEQERTGAINTFLSGQKRVSTEGYGLMSPLDIDEYIARGGFEALKKAITSKSRQEIIDTILRSGLRGRGGGGFLTGRKWELVAASDQPEKYVICNGDEGDPGAFMDRILLESYPLRVIEGMIIAGYAVGAKEGIFYIRAEYPQAVIRTRKAIELCRERNWVGDHIFGSDFSFEISIFEGAGAFVCGEETALIASIEGERGFPRQRPPYPAVEGLNKRPTLINNVETLSQVSYIVNHGADEYRKIGTENSKGTKVFALAGKVRHGGLIEVPMGTTLNQIIEDIGGGVEGGEKLRAVQIGGPSGGCIPAHLCDAKVDFDALTQMGAIMGSGGMVVLSESNCMVDVARYFLAFTCNESCGKCTFCRVGIRRMLDILDKLCTGKAEMADIDKLEELALSVKKAALCGLGKTAPNPVLATLKYFREEYEEHVRGICRTGTCKDMVRLMITDDCVGCTKCSKACPSDAIPYTPYEKHSIDIEKCVLCGLCIDECSFDAIRKVSLKS</sequence>
<dbReference type="InterPro" id="IPR017896">
    <property type="entry name" value="4Fe4S_Fe-S-bd"/>
</dbReference>
<evidence type="ECO:0000256" key="5">
    <source>
        <dbReference type="ARBA" id="ARBA00023014"/>
    </source>
</evidence>
<dbReference type="InterPro" id="IPR019575">
    <property type="entry name" value="Nuop51_4Fe4S-bd"/>
</dbReference>
<feature type="domain" description="4Fe-4S ferredoxin-type" evidence="7">
    <location>
        <begin position="765"/>
        <end position="794"/>
    </location>
</feature>
<dbReference type="InterPro" id="IPR011538">
    <property type="entry name" value="Nuo51_FMN-bd"/>
</dbReference>
<dbReference type="SUPFAM" id="SSF142019">
    <property type="entry name" value="Nqo1 FMN-binding domain-like"/>
    <property type="match status" value="1"/>
</dbReference>
<dbReference type="Gene3D" id="6.10.250.1450">
    <property type="match status" value="1"/>
</dbReference>
<dbReference type="SUPFAM" id="SSF140490">
    <property type="entry name" value="Nqo1C-terminal domain-like"/>
    <property type="match status" value="1"/>
</dbReference>
<keyword evidence="3" id="KW-0479">Metal-binding</keyword>
<evidence type="ECO:0000256" key="2">
    <source>
        <dbReference type="ARBA" id="ARBA00022485"/>
    </source>
</evidence>
<dbReference type="GO" id="GO:0051539">
    <property type="term" value="F:4 iron, 4 sulfur cluster binding"/>
    <property type="evidence" value="ECO:0007669"/>
    <property type="project" value="UniProtKB-KW"/>
</dbReference>
<keyword evidence="6" id="KW-0175">Coiled coil</keyword>
<feature type="domain" description="4Fe-4S ferredoxin-type" evidence="7">
    <location>
        <begin position="735"/>
        <end position="764"/>
    </location>
</feature>
<dbReference type="Gene3D" id="3.40.30.10">
    <property type="entry name" value="Glutaredoxin"/>
    <property type="match status" value="2"/>
</dbReference>
<feature type="coiled-coil region" evidence="6">
    <location>
        <begin position="98"/>
        <end position="125"/>
    </location>
</feature>